<dbReference type="InterPro" id="IPR004474">
    <property type="entry name" value="LytR_CpsA_psr"/>
</dbReference>
<name>A0ABZ0QQX4_9FIRM</name>
<proteinExistence type="inferred from homology"/>
<evidence type="ECO:0000313" key="5">
    <source>
        <dbReference type="Proteomes" id="UP001304683"/>
    </source>
</evidence>
<feature type="domain" description="Cell envelope-related transcriptional attenuator" evidence="3">
    <location>
        <begin position="86"/>
        <end position="230"/>
    </location>
</feature>
<dbReference type="RefSeq" id="WP_318751160.1">
    <property type="nucleotide sequence ID" value="NZ_CP132508.1"/>
</dbReference>
<dbReference type="NCBIfam" id="TIGR00350">
    <property type="entry name" value="lytR_cpsA_psr"/>
    <property type="match status" value="1"/>
</dbReference>
<dbReference type="Gene3D" id="3.40.630.190">
    <property type="entry name" value="LCP protein"/>
    <property type="match status" value="1"/>
</dbReference>
<dbReference type="PANTHER" id="PTHR33392:SF6">
    <property type="entry name" value="POLYISOPRENYL-TEICHOIC ACID--PEPTIDOGLYCAN TEICHOIC ACID TRANSFERASE TAGU"/>
    <property type="match status" value="1"/>
</dbReference>
<dbReference type="EMBL" id="CP132508">
    <property type="protein sequence ID" value="WPD19669.1"/>
    <property type="molecule type" value="Genomic_DNA"/>
</dbReference>
<dbReference type="PANTHER" id="PTHR33392">
    <property type="entry name" value="POLYISOPRENYL-TEICHOIC ACID--PEPTIDOGLYCAN TEICHOIC ACID TRANSFERASE TAGU"/>
    <property type="match status" value="1"/>
</dbReference>
<reference evidence="4 5" key="1">
    <citation type="submission" date="2023-08" db="EMBL/GenBank/DDBJ databases">
        <title>Genome sequence of Thermaerobacter compostii strain Ins1, a spore-forming filamentous bacterium isolated from a deep geothermal reservoir.</title>
        <authorList>
            <person name="Bregnard D."/>
            <person name="Gonzalez D."/>
            <person name="Junier P."/>
        </authorList>
    </citation>
    <scope>NUCLEOTIDE SEQUENCE [LARGE SCALE GENOMIC DNA]</scope>
    <source>
        <strain evidence="4 5">Ins1</strain>
    </source>
</reference>
<evidence type="ECO:0000259" key="3">
    <source>
        <dbReference type="Pfam" id="PF03816"/>
    </source>
</evidence>
<evidence type="ECO:0000256" key="1">
    <source>
        <dbReference type="ARBA" id="ARBA00006068"/>
    </source>
</evidence>
<sequence>MIPIPGARKHRPSPIRRLLRVLSWVAALGLLGTAVAIAYLFGFIGTPATTLNGGGIKPTTGKLAPSHRINILLLGIDAREQGEQTRSDTIILVSIDPRTKDVSMLSIPRDSRVKIPGRGVDKINHAHAYGGIELAMRTVADNFGVPVHHWARIDMPGFLRLVDVLGPVTVHVPYDLRLRDGRHLEAGPHQMDSKLALAYLRERYNDRSGDFGRADRQQQFLIDVARQMKSNVSLLDVPKSLSIVIRYVETDMGIRDAVALARLAWGTDLEGVKRGMVKGRGVMIKGVYYYEIDWEETEKVLADLGIKPKADHQAATGASKSR</sequence>
<keyword evidence="2" id="KW-0812">Transmembrane</keyword>
<organism evidence="4 5">
    <name type="scientific">Thermaerobacter composti</name>
    <dbReference type="NCBI Taxonomy" id="554949"/>
    <lineage>
        <taxon>Bacteria</taxon>
        <taxon>Bacillati</taxon>
        <taxon>Bacillota</taxon>
        <taxon>Clostridia</taxon>
        <taxon>Eubacteriales</taxon>
        <taxon>Clostridiales Family XVII. Incertae Sedis</taxon>
        <taxon>Thermaerobacter</taxon>
    </lineage>
</organism>
<keyword evidence="5" id="KW-1185">Reference proteome</keyword>
<evidence type="ECO:0000313" key="4">
    <source>
        <dbReference type="EMBL" id="WPD19669.1"/>
    </source>
</evidence>
<protein>
    <submittedName>
        <fullName evidence="4">LCP family protein</fullName>
    </submittedName>
</protein>
<comment type="similarity">
    <text evidence="1">Belongs to the LytR/CpsA/Psr (LCP) family.</text>
</comment>
<dbReference type="Proteomes" id="UP001304683">
    <property type="component" value="Chromosome"/>
</dbReference>
<accession>A0ABZ0QQX4</accession>
<dbReference type="InterPro" id="IPR050922">
    <property type="entry name" value="LytR/CpsA/Psr_CW_biosynth"/>
</dbReference>
<gene>
    <name evidence="4" type="ORF">Q5761_03100</name>
</gene>
<evidence type="ECO:0000256" key="2">
    <source>
        <dbReference type="SAM" id="Phobius"/>
    </source>
</evidence>
<keyword evidence="2" id="KW-1133">Transmembrane helix</keyword>
<feature type="transmembrane region" description="Helical" evidence="2">
    <location>
        <begin position="21"/>
        <end position="42"/>
    </location>
</feature>
<dbReference type="Pfam" id="PF03816">
    <property type="entry name" value="LytR_cpsA_psr"/>
    <property type="match status" value="1"/>
</dbReference>
<keyword evidence="2" id="KW-0472">Membrane</keyword>